<name>A0A5B7EMU9_PORTR</name>
<keyword evidence="2" id="KW-1185">Reference proteome</keyword>
<evidence type="ECO:0000313" key="2">
    <source>
        <dbReference type="Proteomes" id="UP000324222"/>
    </source>
</evidence>
<organism evidence="1 2">
    <name type="scientific">Portunus trituberculatus</name>
    <name type="common">Swimming crab</name>
    <name type="synonym">Neptunus trituberculatus</name>
    <dbReference type="NCBI Taxonomy" id="210409"/>
    <lineage>
        <taxon>Eukaryota</taxon>
        <taxon>Metazoa</taxon>
        <taxon>Ecdysozoa</taxon>
        <taxon>Arthropoda</taxon>
        <taxon>Crustacea</taxon>
        <taxon>Multicrustacea</taxon>
        <taxon>Malacostraca</taxon>
        <taxon>Eumalacostraca</taxon>
        <taxon>Eucarida</taxon>
        <taxon>Decapoda</taxon>
        <taxon>Pleocyemata</taxon>
        <taxon>Brachyura</taxon>
        <taxon>Eubrachyura</taxon>
        <taxon>Portunoidea</taxon>
        <taxon>Portunidae</taxon>
        <taxon>Portuninae</taxon>
        <taxon>Portunus</taxon>
    </lineage>
</organism>
<evidence type="ECO:0000313" key="1">
    <source>
        <dbReference type="EMBL" id="MPC35831.1"/>
    </source>
</evidence>
<reference evidence="1 2" key="1">
    <citation type="submission" date="2019-05" db="EMBL/GenBank/DDBJ databases">
        <title>Another draft genome of Portunus trituberculatus and its Hox gene families provides insights of decapod evolution.</title>
        <authorList>
            <person name="Jeong J.-H."/>
            <person name="Song I."/>
            <person name="Kim S."/>
            <person name="Choi T."/>
            <person name="Kim D."/>
            <person name="Ryu S."/>
            <person name="Kim W."/>
        </authorList>
    </citation>
    <scope>NUCLEOTIDE SEQUENCE [LARGE SCALE GENOMIC DNA]</scope>
    <source>
        <tissue evidence="1">Muscle</tissue>
    </source>
</reference>
<gene>
    <name evidence="1" type="ORF">E2C01_029268</name>
</gene>
<proteinExistence type="predicted"/>
<dbReference type="EMBL" id="VSRR010003356">
    <property type="protein sequence ID" value="MPC35831.1"/>
    <property type="molecule type" value="Genomic_DNA"/>
</dbReference>
<comment type="caution">
    <text evidence="1">The sequence shown here is derived from an EMBL/GenBank/DDBJ whole genome shotgun (WGS) entry which is preliminary data.</text>
</comment>
<dbReference type="AlphaFoldDB" id="A0A5B7EMU9"/>
<accession>A0A5B7EMU9</accession>
<dbReference type="Proteomes" id="UP000324222">
    <property type="component" value="Unassembled WGS sequence"/>
</dbReference>
<sequence length="143" mass="16144">MPVLSYGRELIDKGCKIVVEVSTSQYLTFLMAKLMFKVGKVGEEIWPKYRKLAQKRDKLNTDEFTDSSYTQKPHQPSDGDKWTAHLKKKGAISVWAKNVAKRQRDSGQEYVAIKSKVVPAVRVGSPCTCLKKCFEAVGEENIC</sequence>
<protein>
    <submittedName>
        <fullName evidence="1">Uncharacterized protein</fullName>
    </submittedName>
</protein>